<gene>
    <name evidence="2" type="ORF">F5878DRAFT_637206</name>
</gene>
<feature type="signal peptide" evidence="1">
    <location>
        <begin position="1"/>
        <end position="24"/>
    </location>
</feature>
<organism evidence="2 3">
    <name type="scientific">Lentinula raphanica</name>
    <dbReference type="NCBI Taxonomy" id="153919"/>
    <lineage>
        <taxon>Eukaryota</taxon>
        <taxon>Fungi</taxon>
        <taxon>Dikarya</taxon>
        <taxon>Basidiomycota</taxon>
        <taxon>Agaricomycotina</taxon>
        <taxon>Agaricomycetes</taxon>
        <taxon>Agaricomycetidae</taxon>
        <taxon>Agaricales</taxon>
        <taxon>Marasmiineae</taxon>
        <taxon>Omphalotaceae</taxon>
        <taxon>Lentinula</taxon>
    </lineage>
</organism>
<evidence type="ECO:0000313" key="2">
    <source>
        <dbReference type="EMBL" id="KAJ3844673.1"/>
    </source>
</evidence>
<protein>
    <submittedName>
        <fullName evidence="2">Uncharacterized protein</fullName>
    </submittedName>
</protein>
<dbReference type="Proteomes" id="UP001163846">
    <property type="component" value="Unassembled WGS sequence"/>
</dbReference>
<accession>A0AA38PKL3</accession>
<reference evidence="2" key="1">
    <citation type="submission" date="2022-08" db="EMBL/GenBank/DDBJ databases">
        <authorList>
            <consortium name="DOE Joint Genome Institute"/>
            <person name="Min B."/>
            <person name="Riley R."/>
            <person name="Sierra-Patev S."/>
            <person name="Naranjo-Ortiz M."/>
            <person name="Looney B."/>
            <person name="Konkel Z."/>
            <person name="Slot J.C."/>
            <person name="Sakamoto Y."/>
            <person name="Steenwyk J.L."/>
            <person name="Rokas A."/>
            <person name="Carro J."/>
            <person name="Camarero S."/>
            <person name="Ferreira P."/>
            <person name="Molpeceres G."/>
            <person name="Ruiz-Duenas F.J."/>
            <person name="Serrano A."/>
            <person name="Henrissat B."/>
            <person name="Drula E."/>
            <person name="Hughes K.W."/>
            <person name="Mata J.L."/>
            <person name="Ishikawa N.K."/>
            <person name="Vargas-Isla R."/>
            <person name="Ushijima S."/>
            <person name="Smith C.A."/>
            <person name="Ahrendt S."/>
            <person name="Andreopoulos W."/>
            <person name="He G."/>
            <person name="Labutti K."/>
            <person name="Lipzen A."/>
            <person name="Ng V."/>
            <person name="Sandor L."/>
            <person name="Barry K."/>
            <person name="Martinez A.T."/>
            <person name="Xiao Y."/>
            <person name="Gibbons J.G."/>
            <person name="Terashima K."/>
            <person name="Hibbett D.S."/>
            <person name="Grigoriev I.V."/>
        </authorList>
    </citation>
    <scope>NUCLEOTIDE SEQUENCE</scope>
    <source>
        <strain evidence="2">TFB9207</strain>
    </source>
</reference>
<dbReference type="EMBL" id="MU805949">
    <property type="protein sequence ID" value="KAJ3844673.1"/>
    <property type="molecule type" value="Genomic_DNA"/>
</dbReference>
<feature type="chain" id="PRO_5041424709" evidence="1">
    <location>
        <begin position="25"/>
        <end position="360"/>
    </location>
</feature>
<evidence type="ECO:0000313" key="3">
    <source>
        <dbReference type="Proteomes" id="UP001163846"/>
    </source>
</evidence>
<keyword evidence="3" id="KW-1185">Reference proteome</keyword>
<evidence type="ECO:0000256" key="1">
    <source>
        <dbReference type="SAM" id="SignalP"/>
    </source>
</evidence>
<comment type="caution">
    <text evidence="2">The sequence shown here is derived from an EMBL/GenBank/DDBJ whole genome shotgun (WGS) entry which is preliminary data.</text>
</comment>
<dbReference type="AlphaFoldDB" id="A0AA38PKL3"/>
<sequence length="360" mass="40210">MVKILVGVVILSCFLQMGVTSVLAAPVVGKQSKAANVVAAGGSSANSRRCSRAALKVAKVPKVEKRLEPYCSSNEETVSEIIEQDPDAEPTIAGVIRSFWSELCEDMISEMSKVMMDRELGKTRVEARVKQVSEEWASSEESQENPNLIERVVWWWDQLANNGRLSKKSKNDYDYRTPGTVIYEDSRLLHDPKGKEVKKKLPAGFKKYHNSEEVKAGNLVGKGSSIGETSKEIVMPGLVNLMSLSDEKLEALVVPEINKQLETKDVLTQRQGQQVIKEFQEDHNDTVMKERIAVWYDALVLNWENAKMSGYDFMRSGTIFHEDYLVLSGEAQLRAKEEAEAKARMANTMAKKALRKAGGH</sequence>
<keyword evidence="1" id="KW-0732">Signal</keyword>
<name>A0AA38PKL3_9AGAR</name>
<proteinExistence type="predicted"/>